<dbReference type="AlphaFoldDB" id="A0A6A6I4H2"/>
<sequence>MRLATLSLLSILGTSLAYTLPTDLTQFYLVTTSQSTPSTNSSQLQGVSATAIFAEDPVLQSYLLLRLIGPGYASLPNFTLVDGTLSTIAAGPHGQGSYKYNSTVLSSNSPLKFLPSVQPAGNIALDGGYLLTVGGEKEGWTICEGALGQRVLYWKGANGTCAKTYLHAVREVPYRKP</sequence>
<dbReference type="Proteomes" id="UP000800094">
    <property type="component" value="Unassembled WGS sequence"/>
</dbReference>
<dbReference type="RefSeq" id="XP_033679514.1">
    <property type="nucleotide sequence ID" value="XM_033824117.1"/>
</dbReference>
<dbReference type="EMBL" id="ML987203">
    <property type="protein sequence ID" value="KAF2244510.1"/>
    <property type="molecule type" value="Genomic_DNA"/>
</dbReference>
<organism evidence="2 3">
    <name type="scientific">Trematosphaeria pertusa</name>
    <dbReference type="NCBI Taxonomy" id="390896"/>
    <lineage>
        <taxon>Eukaryota</taxon>
        <taxon>Fungi</taxon>
        <taxon>Dikarya</taxon>
        <taxon>Ascomycota</taxon>
        <taxon>Pezizomycotina</taxon>
        <taxon>Dothideomycetes</taxon>
        <taxon>Pleosporomycetidae</taxon>
        <taxon>Pleosporales</taxon>
        <taxon>Massarineae</taxon>
        <taxon>Trematosphaeriaceae</taxon>
        <taxon>Trematosphaeria</taxon>
    </lineage>
</organism>
<feature type="signal peptide" evidence="1">
    <location>
        <begin position="1"/>
        <end position="17"/>
    </location>
</feature>
<evidence type="ECO:0000256" key="1">
    <source>
        <dbReference type="SAM" id="SignalP"/>
    </source>
</evidence>
<name>A0A6A6I4H2_9PLEO</name>
<protein>
    <recommendedName>
        <fullName evidence="4">Cell wall protein PhiA</fullName>
    </recommendedName>
</protein>
<dbReference type="OrthoDB" id="5317242at2759"/>
<proteinExistence type="predicted"/>
<keyword evidence="1" id="KW-0732">Signal</keyword>
<keyword evidence="3" id="KW-1185">Reference proteome</keyword>
<gene>
    <name evidence="2" type="ORF">BU26DRAFT_435231</name>
</gene>
<evidence type="ECO:0000313" key="3">
    <source>
        <dbReference type="Proteomes" id="UP000800094"/>
    </source>
</evidence>
<evidence type="ECO:0000313" key="2">
    <source>
        <dbReference type="EMBL" id="KAF2244510.1"/>
    </source>
</evidence>
<reference evidence="2" key="1">
    <citation type="journal article" date="2020" name="Stud. Mycol.">
        <title>101 Dothideomycetes genomes: a test case for predicting lifestyles and emergence of pathogens.</title>
        <authorList>
            <person name="Haridas S."/>
            <person name="Albert R."/>
            <person name="Binder M."/>
            <person name="Bloem J."/>
            <person name="Labutti K."/>
            <person name="Salamov A."/>
            <person name="Andreopoulos B."/>
            <person name="Baker S."/>
            <person name="Barry K."/>
            <person name="Bills G."/>
            <person name="Bluhm B."/>
            <person name="Cannon C."/>
            <person name="Castanera R."/>
            <person name="Culley D."/>
            <person name="Daum C."/>
            <person name="Ezra D."/>
            <person name="Gonzalez J."/>
            <person name="Henrissat B."/>
            <person name="Kuo A."/>
            <person name="Liang C."/>
            <person name="Lipzen A."/>
            <person name="Lutzoni F."/>
            <person name="Magnuson J."/>
            <person name="Mondo S."/>
            <person name="Nolan M."/>
            <person name="Ohm R."/>
            <person name="Pangilinan J."/>
            <person name="Park H.-J."/>
            <person name="Ramirez L."/>
            <person name="Alfaro M."/>
            <person name="Sun H."/>
            <person name="Tritt A."/>
            <person name="Yoshinaga Y."/>
            <person name="Zwiers L.-H."/>
            <person name="Turgeon B."/>
            <person name="Goodwin S."/>
            <person name="Spatafora J."/>
            <person name="Crous P."/>
            <person name="Grigoriev I."/>
        </authorList>
    </citation>
    <scope>NUCLEOTIDE SEQUENCE</scope>
    <source>
        <strain evidence="2">CBS 122368</strain>
    </source>
</reference>
<accession>A0A6A6I4H2</accession>
<evidence type="ECO:0008006" key="4">
    <source>
        <dbReference type="Google" id="ProtNLM"/>
    </source>
</evidence>
<feature type="chain" id="PRO_5025366537" description="Cell wall protein PhiA" evidence="1">
    <location>
        <begin position="18"/>
        <end position="177"/>
    </location>
</feature>
<dbReference type="GeneID" id="54577447"/>